<dbReference type="PANTHER" id="PTHR43353">
    <property type="entry name" value="SUCCINATE-SEMIALDEHYDE DEHYDROGENASE, MITOCHONDRIAL"/>
    <property type="match status" value="1"/>
</dbReference>
<proteinExistence type="inferred from homology"/>
<dbReference type="FunFam" id="3.40.605.10:FF:000033">
    <property type="entry name" value="NAD-dependent succinate-semialdehyde dehydrogenase"/>
    <property type="match status" value="1"/>
</dbReference>
<dbReference type="AlphaFoldDB" id="A0A135NXU6"/>
<dbReference type="STRING" id="2052828.ATO67_15705"/>
<accession>A0A135NXU6</accession>
<dbReference type="InterPro" id="IPR016160">
    <property type="entry name" value="Ald_DH_CS_CYS"/>
</dbReference>
<comment type="similarity">
    <text evidence="1">Belongs to the aldehyde dehydrogenase family.</text>
</comment>
<dbReference type="EMBL" id="LNUW01000039">
    <property type="protein sequence ID" value="KXG83969.1"/>
    <property type="molecule type" value="Genomic_DNA"/>
</dbReference>
<gene>
    <name evidence="4" type="ORF">ATO67_15705</name>
</gene>
<evidence type="ECO:0000313" key="4">
    <source>
        <dbReference type="EMBL" id="KXG83969.1"/>
    </source>
</evidence>
<dbReference type="Gene3D" id="3.40.309.10">
    <property type="entry name" value="Aldehyde Dehydrogenase, Chain A, domain 2"/>
    <property type="match status" value="1"/>
</dbReference>
<protein>
    <submittedName>
        <fullName evidence="4">NAD-dependent succinate-semialdehyde dehydrogenase</fullName>
    </submittedName>
</protein>
<dbReference type="InterPro" id="IPR016161">
    <property type="entry name" value="Ald_DH/histidinol_DH"/>
</dbReference>
<evidence type="ECO:0000256" key="2">
    <source>
        <dbReference type="ARBA" id="ARBA00023002"/>
    </source>
</evidence>
<organism evidence="4 5">
    <name type="scientific">Agrobacterium bohemicum</name>
    <dbReference type="NCBI Taxonomy" id="2052828"/>
    <lineage>
        <taxon>Bacteria</taxon>
        <taxon>Pseudomonadati</taxon>
        <taxon>Pseudomonadota</taxon>
        <taxon>Alphaproteobacteria</taxon>
        <taxon>Hyphomicrobiales</taxon>
        <taxon>Rhizobiaceae</taxon>
        <taxon>Rhizobium/Agrobacterium group</taxon>
        <taxon>Agrobacterium</taxon>
    </lineage>
</organism>
<dbReference type="Proteomes" id="UP000070498">
    <property type="component" value="Unassembled WGS sequence"/>
</dbReference>
<comment type="caution">
    <text evidence="4">The sequence shown here is derived from an EMBL/GenBank/DDBJ whole genome shotgun (WGS) entry which is preliminary data.</text>
</comment>
<dbReference type="InterPro" id="IPR015590">
    <property type="entry name" value="Aldehyde_DH_dom"/>
</dbReference>
<dbReference type="InterPro" id="IPR050740">
    <property type="entry name" value="Aldehyde_DH_Superfamily"/>
</dbReference>
<keyword evidence="5" id="KW-1185">Reference proteome</keyword>
<dbReference type="PANTHER" id="PTHR43353:SF5">
    <property type="entry name" value="SUCCINATE-SEMIALDEHYDE DEHYDROGENASE, MITOCHONDRIAL"/>
    <property type="match status" value="1"/>
</dbReference>
<dbReference type="RefSeq" id="WP_067651407.1">
    <property type="nucleotide sequence ID" value="NZ_KQ961031.1"/>
</dbReference>
<dbReference type="SUPFAM" id="SSF53720">
    <property type="entry name" value="ALDH-like"/>
    <property type="match status" value="1"/>
</dbReference>
<dbReference type="GO" id="GO:0016620">
    <property type="term" value="F:oxidoreductase activity, acting on the aldehyde or oxo group of donors, NAD or NADP as acceptor"/>
    <property type="evidence" value="ECO:0007669"/>
    <property type="project" value="InterPro"/>
</dbReference>
<feature type="domain" description="Aldehyde dehydrogenase" evidence="3">
    <location>
        <begin position="15"/>
        <end position="474"/>
    </location>
</feature>
<dbReference type="CDD" id="cd07103">
    <property type="entry name" value="ALDH_F5_SSADH_GabD"/>
    <property type="match status" value="1"/>
</dbReference>
<evidence type="ECO:0000313" key="5">
    <source>
        <dbReference type="Proteomes" id="UP000070498"/>
    </source>
</evidence>
<dbReference type="Pfam" id="PF00171">
    <property type="entry name" value="Aldedh"/>
    <property type="match status" value="1"/>
</dbReference>
<dbReference type="FunFam" id="3.40.309.10:FF:000009">
    <property type="entry name" value="Aldehyde dehydrogenase A"/>
    <property type="match status" value="1"/>
</dbReference>
<reference evidence="4 5" key="1">
    <citation type="submission" date="2015-11" db="EMBL/GenBank/DDBJ databases">
        <title>Draft genome sequence of Agrobacterium sp. R89-1.</title>
        <authorList>
            <person name="Zahradnik J."/>
            <person name="Kyslikova E."/>
            <person name="Palyzova A."/>
            <person name="Kyslik P."/>
        </authorList>
    </citation>
    <scope>NUCLEOTIDE SEQUENCE [LARGE SCALE GENOMIC DNA]</scope>
    <source>
        <strain evidence="4 5">R89-1</strain>
    </source>
</reference>
<name>A0A135NXU6_9HYPH</name>
<dbReference type="PROSITE" id="PS00070">
    <property type="entry name" value="ALDEHYDE_DEHYDR_CYS"/>
    <property type="match status" value="1"/>
</dbReference>
<dbReference type="InterPro" id="IPR016162">
    <property type="entry name" value="Ald_DH_N"/>
</dbReference>
<evidence type="ECO:0000259" key="3">
    <source>
        <dbReference type="Pfam" id="PF00171"/>
    </source>
</evidence>
<keyword evidence="2" id="KW-0560">Oxidoreductase</keyword>
<sequence>MHSYPDIKLLINGEWRDALSGKTIAVSDPATDEILGNIAHAEKADLDLALDAADKGFKVWRETSAYERSKIMRKAADLLRERKDTIAWLMTREQGKPLAQSAMEVMGAADTIDWFAEEARRTYGQVIPARATGVSQLAIKVPVGPVAAFTPWNFPINQIVRKLSAALAAGCSIIVKAPEETPASPAELIRAFVDAGVPAGVVNLVYGVPSEISEYLIPHPVIRKISFTGSTPIGKHLASLAGKHMKRATMELGGHAPVMIFDDANIDKAIEIMAMSKFRNAGQVCVAPTRFLVQEGVASQFLDGFVKAAEAVKVGNGLEDGITMGPLANERRIPAMEALIQDAVTHGAELKTGGKRIGNKGNFFEPTVLANVPTSAKIMNDEPFGPVAIVNTFKSFDDAISEANRLPFGLASFAFTGSVKTAHELGRQVEAGMLTINHNGLALPEVPFGGIKDSGYGTEGGSEAVGAYLETRFVSQMN</sequence>
<dbReference type="InterPro" id="IPR016163">
    <property type="entry name" value="Ald_DH_C"/>
</dbReference>
<dbReference type="Gene3D" id="3.40.605.10">
    <property type="entry name" value="Aldehyde Dehydrogenase, Chain A, domain 1"/>
    <property type="match status" value="1"/>
</dbReference>
<evidence type="ECO:0000256" key="1">
    <source>
        <dbReference type="ARBA" id="ARBA00009986"/>
    </source>
</evidence>